<dbReference type="Pfam" id="PF15901">
    <property type="entry name" value="Sortilin_C"/>
    <property type="match status" value="1"/>
</dbReference>
<name>A0A0C2J6L6_THEKT</name>
<dbReference type="InterPro" id="IPR031777">
    <property type="entry name" value="Sortilin_C"/>
</dbReference>
<dbReference type="OrthoDB" id="443634at2759"/>
<organism evidence="2 3">
    <name type="scientific">Thelohanellus kitauei</name>
    <name type="common">Myxosporean</name>
    <dbReference type="NCBI Taxonomy" id="669202"/>
    <lineage>
        <taxon>Eukaryota</taxon>
        <taxon>Metazoa</taxon>
        <taxon>Cnidaria</taxon>
        <taxon>Myxozoa</taxon>
        <taxon>Myxosporea</taxon>
        <taxon>Bivalvulida</taxon>
        <taxon>Platysporina</taxon>
        <taxon>Myxobolidae</taxon>
        <taxon>Thelohanellus</taxon>
    </lineage>
</organism>
<dbReference type="PANTHER" id="PTHR12106">
    <property type="entry name" value="SORTILIN RELATED"/>
    <property type="match status" value="1"/>
</dbReference>
<gene>
    <name evidence="2" type="ORF">RF11_04450</name>
</gene>
<accession>A0A0C2J6L6</accession>
<evidence type="ECO:0000313" key="3">
    <source>
        <dbReference type="Proteomes" id="UP000031668"/>
    </source>
</evidence>
<sequence>MQPIPDTTFNLSIIDIERKTHNPIFFPSILKILNVKLFQYAFGNYYLVLLYQDLTMCLWTTSPKPFHFVKKLCVSGHSNSTLESNFYIDQWAEGQIYFNLPWKGNQLVTHRTTDDGRYWDVVKFKHFSLDNEEPVCFNFELHDPNSVPQHFGFVDFQYEKSNNALQPYMTIDGGNSWDPTPKSASKILLLNYETVAISIDHDLSGINYSLDKGTSWLNHKLWPSNSTLHYFGKLSDSDLRILIINRNSETNKLRFDVIDFSNIFKFECKNHDFNQVRIPKSRGFCYRGKILDLITRNADIRCINKLGPTMYMDRSCPCSAEDWGCPFNFQPKGDVCVVDPLANISREPFKCENGSHPDISQLGYISLAADTCEPHEMNKYLNVSDKSQCIPNSSPICN</sequence>
<dbReference type="InterPro" id="IPR050310">
    <property type="entry name" value="VPS10-sortilin"/>
</dbReference>
<dbReference type="AlphaFoldDB" id="A0A0C2J6L6"/>
<proteinExistence type="predicted"/>
<keyword evidence="3" id="KW-1185">Reference proteome</keyword>
<dbReference type="GO" id="GO:0005794">
    <property type="term" value="C:Golgi apparatus"/>
    <property type="evidence" value="ECO:0007669"/>
    <property type="project" value="TreeGrafter"/>
</dbReference>
<dbReference type="Gene3D" id="3.30.60.270">
    <property type="match status" value="1"/>
</dbReference>
<reference evidence="2 3" key="1">
    <citation type="journal article" date="2014" name="Genome Biol. Evol.">
        <title>The genome of the myxosporean Thelohanellus kitauei shows adaptations to nutrient acquisition within its fish host.</title>
        <authorList>
            <person name="Yang Y."/>
            <person name="Xiong J."/>
            <person name="Zhou Z."/>
            <person name="Huo F."/>
            <person name="Miao W."/>
            <person name="Ran C."/>
            <person name="Liu Y."/>
            <person name="Zhang J."/>
            <person name="Feng J."/>
            <person name="Wang M."/>
            <person name="Wang M."/>
            <person name="Wang L."/>
            <person name="Yao B."/>
        </authorList>
    </citation>
    <scope>NUCLEOTIDE SEQUENCE [LARGE SCALE GENOMIC DNA]</scope>
    <source>
        <strain evidence="2">Wuqing</strain>
    </source>
</reference>
<dbReference type="GO" id="GO:0006892">
    <property type="term" value="P:post-Golgi vesicle-mediated transport"/>
    <property type="evidence" value="ECO:0007669"/>
    <property type="project" value="TreeGrafter"/>
</dbReference>
<protein>
    <submittedName>
        <fullName evidence="2">Vacuolar protein sorting/targeting protein 10</fullName>
    </submittedName>
</protein>
<feature type="domain" description="Sortilin C-terminal" evidence="1">
    <location>
        <begin position="236"/>
        <end position="379"/>
    </location>
</feature>
<evidence type="ECO:0000259" key="1">
    <source>
        <dbReference type="Pfam" id="PF15901"/>
    </source>
</evidence>
<dbReference type="InterPro" id="IPR036278">
    <property type="entry name" value="Sialidase_sf"/>
</dbReference>
<dbReference type="GO" id="GO:0016020">
    <property type="term" value="C:membrane"/>
    <property type="evidence" value="ECO:0007669"/>
    <property type="project" value="TreeGrafter"/>
</dbReference>
<comment type="caution">
    <text evidence="2">The sequence shown here is derived from an EMBL/GenBank/DDBJ whole genome shotgun (WGS) entry which is preliminary data.</text>
</comment>
<dbReference type="SUPFAM" id="SSF50939">
    <property type="entry name" value="Sialidases"/>
    <property type="match status" value="1"/>
</dbReference>
<dbReference type="EMBL" id="JWZT01000825">
    <property type="protein sequence ID" value="KII73464.1"/>
    <property type="molecule type" value="Genomic_DNA"/>
</dbReference>
<dbReference type="PANTHER" id="PTHR12106:SF27">
    <property type="entry name" value="SORTILIN-RELATED RECEPTOR"/>
    <property type="match status" value="1"/>
</dbReference>
<dbReference type="Proteomes" id="UP000031668">
    <property type="component" value="Unassembled WGS sequence"/>
</dbReference>
<evidence type="ECO:0000313" key="2">
    <source>
        <dbReference type="EMBL" id="KII73464.1"/>
    </source>
</evidence>